<feature type="transmembrane region" description="Helical" evidence="7">
    <location>
        <begin position="48"/>
        <end position="67"/>
    </location>
</feature>
<dbReference type="InterPro" id="IPR006042">
    <property type="entry name" value="Xan_ur_permease"/>
</dbReference>
<feature type="transmembrane region" description="Helical" evidence="7">
    <location>
        <begin position="177"/>
        <end position="195"/>
    </location>
</feature>
<dbReference type="EMBL" id="FQXN01000003">
    <property type="protein sequence ID" value="SHH38458.1"/>
    <property type="molecule type" value="Genomic_DNA"/>
</dbReference>
<evidence type="ECO:0000256" key="2">
    <source>
        <dbReference type="ARBA" id="ARBA00008821"/>
    </source>
</evidence>
<reference evidence="9" key="1">
    <citation type="submission" date="2016-11" db="EMBL/GenBank/DDBJ databases">
        <authorList>
            <person name="Varghese N."/>
            <person name="Submissions S."/>
        </authorList>
    </citation>
    <scope>NUCLEOTIDE SEQUENCE [LARGE SCALE GENOMIC DNA]</scope>
    <source>
        <strain evidence="9">DSM 15807</strain>
    </source>
</reference>
<dbReference type="NCBIfam" id="TIGR00801">
    <property type="entry name" value="ncs2"/>
    <property type="match status" value="1"/>
</dbReference>
<feature type="transmembrane region" description="Helical" evidence="7">
    <location>
        <begin position="243"/>
        <end position="260"/>
    </location>
</feature>
<organism evidence="8 9">
    <name type="scientific">Thermosipho atlanticus DSM 15807</name>
    <dbReference type="NCBI Taxonomy" id="1123380"/>
    <lineage>
        <taxon>Bacteria</taxon>
        <taxon>Thermotogati</taxon>
        <taxon>Thermotogota</taxon>
        <taxon>Thermotogae</taxon>
        <taxon>Thermotogales</taxon>
        <taxon>Fervidobacteriaceae</taxon>
        <taxon>Thermosipho</taxon>
    </lineage>
</organism>
<dbReference type="Proteomes" id="UP000242592">
    <property type="component" value="Unassembled WGS sequence"/>
</dbReference>
<name>A0A1M5SJL7_9BACT</name>
<comment type="subcellular location">
    <subcellularLocation>
        <location evidence="1">Membrane</location>
        <topology evidence="1">Multi-pass membrane protein</topology>
    </subcellularLocation>
</comment>
<dbReference type="GO" id="GO:0042907">
    <property type="term" value="F:xanthine transmembrane transporter activity"/>
    <property type="evidence" value="ECO:0007669"/>
    <property type="project" value="TreeGrafter"/>
</dbReference>
<dbReference type="PANTHER" id="PTHR42810">
    <property type="entry name" value="PURINE PERMEASE C1399.01C-RELATED"/>
    <property type="match status" value="1"/>
</dbReference>
<evidence type="ECO:0000256" key="1">
    <source>
        <dbReference type="ARBA" id="ARBA00004141"/>
    </source>
</evidence>
<feature type="transmembrane region" description="Helical" evidence="7">
    <location>
        <begin position="21"/>
        <end position="42"/>
    </location>
</feature>
<proteinExistence type="inferred from homology"/>
<keyword evidence="3" id="KW-0813">Transport</keyword>
<dbReference type="PANTHER" id="PTHR42810:SF2">
    <property type="entry name" value="PURINE PERMEASE C1399.01C-RELATED"/>
    <property type="match status" value="1"/>
</dbReference>
<dbReference type="InterPro" id="IPR006043">
    <property type="entry name" value="NCS2"/>
</dbReference>
<feature type="transmembrane region" description="Helical" evidence="7">
    <location>
        <begin position="324"/>
        <end position="346"/>
    </location>
</feature>
<comment type="similarity">
    <text evidence="2">Belongs to the nucleobase:cation symporter-2 (NCS2) (TC 2.A.40) family.</text>
</comment>
<dbReference type="RefSeq" id="WP_073072701.1">
    <property type="nucleotide sequence ID" value="NZ_FQXN01000003.1"/>
</dbReference>
<dbReference type="PROSITE" id="PS01116">
    <property type="entry name" value="XANTH_URACIL_PERMASE"/>
    <property type="match status" value="1"/>
</dbReference>
<keyword evidence="9" id="KW-1185">Reference proteome</keyword>
<accession>A0A1M5SJL7</accession>
<feature type="transmembrane region" description="Helical" evidence="7">
    <location>
        <begin position="352"/>
        <end position="373"/>
    </location>
</feature>
<dbReference type="Pfam" id="PF00860">
    <property type="entry name" value="Xan_ur_permease"/>
    <property type="match status" value="1"/>
</dbReference>
<evidence type="ECO:0000313" key="8">
    <source>
        <dbReference type="EMBL" id="SHH38458.1"/>
    </source>
</evidence>
<keyword evidence="4 7" id="KW-0812">Transmembrane</keyword>
<evidence type="ECO:0000256" key="5">
    <source>
        <dbReference type="ARBA" id="ARBA00022989"/>
    </source>
</evidence>
<evidence type="ECO:0000313" key="9">
    <source>
        <dbReference type="Proteomes" id="UP000242592"/>
    </source>
</evidence>
<dbReference type="OrthoDB" id="9779092at2"/>
<gene>
    <name evidence="8" type="ORF">SAMN02745199_0901</name>
</gene>
<keyword evidence="6 7" id="KW-0472">Membrane</keyword>
<dbReference type="AlphaFoldDB" id="A0A1M5SJL7"/>
<keyword evidence="5 7" id="KW-1133">Transmembrane helix</keyword>
<feature type="transmembrane region" description="Helical" evidence="7">
    <location>
        <begin position="410"/>
        <end position="430"/>
    </location>
</feature>
<sequence length="433" mass="45885">MRESEYTNVVPQEDRSAGMSIWGLILLGLQHTFTMFGATVLVPYLTGIPVNVALFTAGIGTLLFHWITKWKVPVFLGSSFAYIAPIIAVTTYYMKQAGLSFGSINEAVAAGVDLRPYLAYAAGGIAIAGLVKFGFGFLIKLIGIRRFERLFPPVISGTMIILIGLILSPVAIQMASANWWIALISLATAVIVRLYSKGFSRLVPVIWGIVVGYIVAALTGNVSFTEVSTASWAGLPEFYLPKFSWYALAAIVPVAIAPSVEHFGDVFAISAVVGKKFYEDPGMHRTLMGDGLATSIAGVFGGPANTTYSENTGVLAFTKAFNPWIMRVAAFFAIILSLVPKVGAIVRSIPVPVMGGIEILLFGMIASIGVRTLVSNKVKVDGKNLVTMSLMLVTGLGGAIFKAGNFALQGLGLAAIVGIVVNGIFVLTGASDD</sequence>
<feature type="transmembrane region" description="Helical" evidence="7">
    <location>
        <begin position="74"/>
        <end position="94"/>
    </location>
</feature>
<feature type="transmembrane region" description="Helical" evidence="7">
    <location>
        <begin position="385"/>
        <end position="404"/>
    </location>
</feature>
<feature type="transmembrane region" description="Helical" evidence="7">
    <location>
        <begin position="202"/>
        <end position="223"/>
    </location>
</feature>
<dbReference type="STRING" id="1123380.SAMN02745199_0901"/>
<evidence type="ECO:0000256" key="4">
    <source>
        <dbReference type="ARBA" id="ARBA00022692"/>
    </source>
</evidence>
<feature type="transmembrane region" description="Helical" evidence="7">
    <location>
        <begin position="117"/>
        <end position="138"/>
    </location>
</feature>
<evidence type="ECO:0000256" key="3">
    <source>
        <dbReference type="ARBA" id="ARBA00022448"/>
    </source>
</evidence>
<protein>
    <submittedName>
        <fullName evidence="8">Uracil permease</fullName>
    </submittedName>
</protein>
<evidence type="ECO:0000256" key="7">
    <source>
        <dbReference type="SAM" id="Phobius"/>
    </source>
</evidence>
<feature type="transmembrane region" description="Helical" evidence="7">
    <location>
        <begin position="150"/>
        <end position="171"/>
    </location>
</feature>
<evidence type="ECO:0000256" key="6">
    <source>
        <dbReference type="ARBA" id="ARBA00023136"/>
    </source>
</evidence>
<dbReference type="GO" id="GO:0005886">
    <property type="term" value="C:plasma membrane"/>
    <property type="evidence" value="ECO:0007669"/>
    <property type="project" value="UniProtKB-ARBA"/>
</dbReference>